<feature type="chain" id="PRO_5012951811" evidence="2">
    <location>
        <begin position="23"/>
        <end position="282"/>
    </location>
</feature>
<dbReference type="RefSeq" id="WP_073168626.1">
    <property type="nucleotide sequence ID" value="NZ_FQZE01000012.1"/>
</dbReference>
<dbReference type="InterPro" id="IPR019734">
    <property type="entry name" value="TPR_rpt"/>
</dbReference>
<dbReference type="OrthoDB" id="1119984at2"/>
<gene>
    <name evidence="3" type="ORF">SAMN05444280_11214</name>
</gene>
<keyword evidence="1" id="KW-0802">TPR repeat</keyword>
<dbReference type="InterPro" id="IPR011990">
    <property type="entry name" value="TPR-like_helical_dom_sf"/>
</dbReference>
<dbReference type="SUPFAM" id="SSF48452">
    <property type="entry name" value="TPR-like"/>
    <property type="match status" value="1"/>
</dbReference>
<dbReference type="EMBL" id="FQZE01000012">
    <property type="protein sequence ID" value="SHJ15079.1"/>
    <property type="molecule type" value="Genomic_DNA"/>
</dbReference>
<dbReference type="STRING" id="1168035.SAMN05444280_11214"/>
<evidence type="ECO:0000313" key="4">
    <source>
        <dbReference type="Proteomes" id="UP000184050"/>
    </source>
</evidence>
<organism evidence="3 4">
    <name type="scientific">Tangfeifania diversioriginum</name>
    <dbReference type="NCBI Taxonomy" id="1168035"/>
    <lineage>
        <taxon>Bacteria</taxon>
        <taxon>Pseudomonadati</taxon>
        <taxon>Bacteroidota</taxon>
        <taxon>Bacteroidia</taxon>
        <taxon>Marinilabiliales</taxon>
        <taxon>Prolixibacteraceae</taxon>
        <taxon>Tangfeifania</taxon>
    </lineage>
</organism>
<accession>A0A1M6GYP3</accession>
<evidence type="ECO:0000256" key="2">
    <source>
        <dbReference type="SAM" id="SignalP"/>
    </source>
</evidence>
<keyword evidence="2" id="KW-0732">Signal</keyword>
<feature type="signal peptide" evidence="2">
    <location>
        <begin position="1"/>
        <end position="22"/>
    </location>
</feature>
<sequence length="282" mass="30806">MKNVVLLTLAVLFSVVTFGQDAAEKINQANEAMQAEDYATAFKLYDEAMKNLGDVQVDSTINYNIAIAAYRAENMDGALEYFQKAINVGVNLEKSYEYMARIYNDKEDYAKAVDNFEKAIGAADGDTESMVFNAAIAAYRGDMLDKAVELFGQSVENGYRGETALYYKAVALRKKGDDAAYKATLEEGVNKFPGDDKISSALANVYVSEGNELYKKGVAILNAANQKVQDGSLKTTDDAYNAEVEKAQVEFRAAVEVLEKAKELDASNQNAQKLIDACSAVL</sequence>
<keyword evidence="4" id="KW-1185">Reference proteome</keyword>
<dbReference type="Proteomes" id="UP000184050">
    <property type="component" value="Unassembled WGS sequence"/>
</dbReference>
<proteinExistence type="predicted"/>
<dbReference type="PROSITE" id="PS50005">
    <property type="entry name" value="TPR"/>
    <property type="match status" value="1"/>
</dbReference>
<dbReference type="SMART" id="SM00028">
    <property type="entry name" value="TPR"/>
    <property type="match status" value="3"/>
</dbReference>
<reference evidence="3 4" key="1">
    <citation type="submission" date="2016-11" db="EMBL/GenBank/DDBJ databases">
        <authorList>
            <person name="Jaros S."/>
            <person name="Januszkiewicz K."/>
            <person name="Wedrychowicz H."/>
        </authorList>
    </citation>
    <scope>NUCLEOTIDE SEQUENCE [LARGE SCALE GENOMIC DNA]</scope>
    <source>
        <strain evidence="3 4">DSM 27063</strain>
    </source>
</reference>
<dbReference type="Gene3D" id="1.25.40.10">
    <property type="entry name" value="Tetratricopeptide repeat domain"/>
    <property type="match status" value="2"/>
</dbReference>
<evidence type="ECO:0000256" key="1">
    <source>
        <dbReference type="PROSITE-ProRule" id="PRU00339"/>
    </source>
</evidence>
<name>A0A1M6GYP3_9BACT</name>
<protein>
    <submittedName>
        <fullName evidence="3">Uncharacterized protein</fullName>
    </submittedName>
</protein>
<dbReference type="Pfam" id="PF13174">
    <property type="entry name" value="TPR_6"/>
    <property type="match status" value="1"/>
</dbReference>
<dbReference type="Pfam" id="PF13432">
    <property type="entry name" value="TPR_16"/>
    <property type="match status" value="1"/>
</dbReference>
<feature type="repeat" description="TPR" evidence="1">
    <location>
        <begin position="93"/>
        <end position="126"/>
    </location>
</feature>
<evidence type="ECO:0000313" key="3">
    <source>
        <dbReference type="EMBL" id="SHJ15079.1"/>
    </source>
</evidence>
<dbReference type="AlphaFoldDB" id="A0A1M6GYP3"/>